<dbReference type="EMBL" id="PQXM01000681">
    <property type="protein sequence ID" value="TGO70689.1"/>
    <property type="molecule type" value="Genomic_DNA"/>
</dbReference>
<sequence length="176" mass="19229">MSPPASIAPQPNVPVHCVKAETGEVITLGNVKLRVLEDGSRTDNRISTVEGTLPAGLKGPPAHWHEMHDECFLVTKGVPANPSTGESEKRIDAGVGDYVVVPPRAPHTFSNETDEEAKFVNTFTPFLPGLCFIATCGSCFGEGLYWERMMEDDWKLKRGEKEEEGKNGNYLARKSG</sequence>
<name>A0A4Z1JAJ6_9HELO</name>
<dbReference type="InterPro" id="IPR053146">
    <property type="entry name" value="QDO-like"/>
</dbReference>
<dbReference type="PANTHER" id="PTHR36440">
    <property type="entry name" value="PUTATIVE (AFU_ORTHOLOGUE AFUA_8G07350)-RELATED"/>
    <property type="match status" value="1"/>
</dbReference>
<evidence type="ECO:0000259" key="1">
    <source>
        <dbReference type="Pfam" id="PF07883"/>
    </source>
</evidence>
<dbReference type="AlphaFoldDB" id="A0A4Z1JAJ6"/>
<dbReference type="STRING" id="278938.A0A4Z1JAJ6"/>
<dbReference type="Pfam" id="PF07883">
    <property type="entry name" value="Cupin_2"/>
    <property type="match status" value="1"/>
</dbReference>
<dbReference type="Gene3D" id="2.60.120.10">
    <property type="entry name" value="Jelly Rolls"/>
    <property type="match status" value="1"/>
</dbReference>
<accession>A0A4Z1JAJ6</accession>
<dbReference type="Proteomes" id="UP000297229">
    <property type="component" value="Unassembled WGS sequence"/>
</dbReference>
<keyword evidence="3" id="KW-1185">Reference proteome</keyword>
<dbReference type="PANTHER" id="PTHR36440:SF1">
    <property type="entry name" value="PUTATIVE (AFU_ORTHOLOGUE AFUA_8G07350)-RELATED"/>
    <property type="match status" value="1"/>
</dbReference>
<feature type="domain" description="Cupin type-2" evidence="1">
    <location>
        <begin position="52"/>
        <end position="122"/>
    </location>
</feature>
<dbReference type="SUPFAM" id="SSF51182">
    <property type="entry name" value="RmlC-like cupins"/>
    <property type="match status" value="1"/>
</dbReference>
<proteinExistence type="predicted"/>
<dbReference type="InterPro" id="IPR011051">
    <property type="entry name" value="RmlC_Cupin_sf"/>
</dbReference>
<dbReference type="InterPro" id="IPR014710">
    <property type="entry name" value="RmlC-like_jellyroll"/>
</dbReference>
<evidence type="ECO:0000313" key="3">
    <source>
        <dbReference type="Proteomes" id="UP000297229"/>
    </source>
</evidence>
<organism evidence="2 3">
    <name type="scientific">Botrytis elliptica</name>
    <dbReference type="NCBI Taxonomy" id="278938"/>
    <lineage>
        <taxon>Eukaryota</taxon>
        <taxon>Fungi</taxon>
        <taxon>Dikarya</taxon>
        <taxon>Ascomycota</taxon>
        <taxon>Pezizomycotina</taxon>
        <taxon>Leotiomycetes</taxon>
        <taxon>Helotiales</taxon>
        <taxon>Sclerotiniaceae</taxon>
        <taxon>Botrytis</taxon>
    </lineage>
</organism>
<reference evidence="2 3" key="1">
    <citation type="submission" date="2017-12" db="EMBL/GenBank/DDBJ databases">
        <title>Comparative genomics of Botrytis spp.</title>
        <authorList>
            <person name="Valero-Jimenez C.A."/>
            <person name="Tapia P."/>
            <person name="Veloso J."/>
            <person name="Silva-Moreno E."/>
            <person name="Staats M."/>
            <person name="Valdes J.H."/>
            <person name="Van Kan J.A.L."/>
        </authorList>
    </citation>
    <scope>NUCLEOTIDE SEQUENCE [LARGE SCALE GENOMIC DNA]</scope>
    <source>
        <strain evidence="2 3">Be9601</strain>
    </source>
</reference>
<dbReference type="InterPro" id="IPR013096">
    <property type="entry name" value="Cupin_2"/>
</dbReference>
<gene>
    <name evidence="2" type="ORF">BELL_0683g00010</name>
</gene>
<protein>
    <recommendedName>
        <fullName evidence="1">Cupin type-2 domain-containing protein</fullName>
    </recommendedName>
</protein>
<evidence type="ECO:0000313" key="2">
    <source>
        <dbReference type="EMBL" id="TGO70689.1"/>
    </source>
</evidence>
<comment type="caution">
    <text evidence="2">The sequence shown here is derived from an EMBL/GenBank/DDBJ whole genome shotgun (WGS) entry which is preliminary data.</text>
</comment>